<proteinExistence type="predicted"/>
<evidence type="ECO:0000313" key="1">
    <source>
        <dbReference type="EMBL" id="AOY80881.1"/>
    </source>
</evidence>
<reference evidence="2" key="1">
    <citation type="submission" date="2016-10" db="EMBL/GenBank/DDBJ databases">
        <title>Comparative genomics uncovers the prolific and rare metabolic potential of the cyanobacterial genus Moorea.</title>
        <authorList>
            <person name="Leao T."/>
            <person name="Castelao G."/>
            <person name="Korobeynikov A."/>
            <person name="Monroe E.A."/>
            <person name="Podell S."/>
            <person name="Glukhov E."/>
            <person name="Allen E."/>
            <person name="Gerwick W.H."/>
            <person name="Gerwick L."/>
        </authorList>
    </citation>
    <scope>NUCLEOTIDE SEQUENCE [LARGE SCALE GENOMIC DNA]</scope>
    <source>
        <strain evidence="2">JHB</strain>
    </source>
</reference>
<evidence type="ECO:0000313" key="2">
    <source>
        <dbReference type="Proteomes" id="UP000176944"/>
    </source>
</evidence>
<dbReference type="Proteomes" id="UP000176944">
    <property type="component" value="Chromosome"/>
</dbReference>
<dbReference type="AlphaFoldDB" id="A0A1D9FZX6"/>
<organism evidence="1 2">
    <name type="scientific">Moorena producens (strain JHB)</name>
    <dbReference type="NCBI Taxonomy" id="1454205"/>
    <lineage>
        <taxon>Bacteria</taxon>
        <taxon>Bacillati</taxon>
        <taxon>Cyanobacteriota</taxon>
        <taxon>Cyanophyceae</taxon>
        <taxon>Coleofasciculales</taxon>
        <taxon>Coleofasciculaceae</taxon>
        <taxon>Moorena</taxon>
    </lineage>
</organism>
<gene>
    <name evidence="1" type="ORF">BJP36_14130</name>
</gene>
<name>A0A1D9FZX6_MOOP1</name>
<dbReference type="EMBL" id="CP017708">
    <property type="protein sequence ID" value="AOY80881.1"/>
    <property type="molecule type" value="Genomic_DNA"/>
</dbReference>
<sequence>MSTINIYDLQPTSPELFAESKKLVEVTDSEARKTAGGIFFEPFVIQTDRWIVTFCPDGTISHGSSPYCPRRL</sequence>
<protein>
    <submittedName>
        <fullName evidence="1">Uncharacterized protein</fullName>
    </submittedName>
</protein>
<accession>A0A1D9FZX6</accession>